<keyword evidence="2" id="KW-1185">Reference proteome</keyword>
<name>A0A919V9A4_9ACTN</name>
<reference evidence="1" key="1">
    <citation type="submission" date="2021-01" db="EMBL/GenBank/DDBJ databases">
        <title>Whole genome shotgun sequence of Sinosporangium siamense NBRC 109515.</title>
        <authorList>
            <person name="Komaki H."/>
            <person name="Tamura T."/>
        </authorList>
    </citation>
    <scope>NUCLEOTIDE SEQUENCE</scope>
    <source>
        <strain evidence="1">NBRC 109515</strain>
    </source>
</reference>
<dbReference type="Proteomes" id="UP000606172">
    <property type="component" value="Unassembled WGS sequence"/>
</dbReference>
<evidence type="ECO:0000313" key="2">
    <source>
        <dbReference type="Proteomes" id="UP000606172"/>
    </source>
</evidence>
<dbReference type="AlphaFoldDB" id="A0A919V9A4"/>
<gene>
    <name evidence="1" type="ORF">Ssi02_01750</name>
</gene>
<proteinExistence type="predicted"/>
<accession>A0A919V9A4</accession>
<comment type="caution">
    <text evidence="1">The sequence shown here is derived from an EMBL/GenBank/DDBJ whole genome shotgun (WGS) entry which is preliminary data.</text>
</comment>
<evidence type="ECO:0000313" key="1">
    <source>
        <dbReference type="EMBL" id="GII89944.1"/>
    </source>
</evidence>
<sequence length="138" mass="15046">MSLRGLCHLMGGAGMGSPFFGYRSEARVATLQPERRSSEAFGLNQLGQARSPSLAEACLLRPLVSGPELLAAARLMPSAWPRAINEVTYPQPELSRWPFPQNAAQARRTNFESLPWSACAELNERPSRPMPRPASGPS</sequence>
<dbReference type="EMBL" id="BOOW01000002">
    <property type="protein sequence ID" value="GII89944.1"/>
    <property type="molecule type" value="Genomic_DNA"/>
</dbReference>
<organism evidence="1 2">
    <name type="scientific">Sinosporangium siamense</name>
    <dbReference type="NCBI Taxonomy" id="1367973"/>
    <lineage>
        <taxon>Bacteria</taxon>
        <taxon>Bacillati</taxon>
        <taxon>Actinomycetota</taxon>
        <taxon>Actinomycetes</taxon>
        <taxon>Streptosporangiales</taxon>
        <taxon>Streptosporangiaceae</taxon>
        <taxon>Sinosporangium</taxon>
    </lineage>
</organism>
<protein>
    <submittedName>
        <fullName evidence="1">Uncharacterized protein</fullName>
    </submittedName>
</protein>